<reference evidence="1" key="1">
    <citation type="submission" date="2007-11" db="EMBL/GenBank/DDBJ databases">
        <authorList>
            <person name="Fulton L."/>
            <person name="Clifton S."/>
            <person name="Fulton B."/>
            <person name="Xu J."/>
            <person name="Minx P."/>
            <person name="Pepin K.H."/>
            <person name="Johnson M."/>
            <person name="Thiruvilangam P."/>
            <person name="Bhonagiri V."/>
            <person name="Nash W.E."/>
            <person name="Mardis E.R."/>
            <person name="Wilson R.K."/>
        </authorList>
    </citation>
    <scope>NUCLEOTIDE SEQUENCE [LARGE SCALE GENOMIC DNA]</scope>
    <source>
        <strain evidence="1">DSM 14662</strain>
    </source>
</reference>
<accession>B0ME05</accession>
<proteinExistence type="predicted"/>
<keyword evidence="2" id="KW-1185">Reference proteome</keyword>
<reference evidence="1" key="2">
    <citation type="submission" date="2013-11" db="EMBL/GenBank/DDBJ databases">
        <title>Draft genome sequence of Anaerostipes caccae (DSM 14662).</title>
        <authorList>
            <person name="Sudarsanam P."/>
            <person name="Ley R."/>
            <person name="Guruge J."/>
            <person name="Turnbaugh P.J."/>
            <person name="Mahowald M."/>
            <person name="Liep D."/>
            <person name="Gordon J."/>
        </authorList>
    </citation>
    <scope>NUCLEOTIDE SEQUENCE</scope>
    <source>
        <strain evidence="1">DSM 14662</strain>
    </source>
</reference>
<dbReference type="Proteomes" id="UP000004935">
    <property type="component" value="Unassembled WGS sequence"/>
</dbReference>
<comment type="caution">
    <text evidence="1">The sequence shown here is derived from an EMBL/GenBank/DDBJ whole genome shotgun (WGS) entry which is preliminary data.</text>
</comment>
<name>B0ME05_ANACD</name>
<organism evidence="1 2">
    <name type="scientific">Anaerostipes caccae (strain DSM 14662 / CCUG 47493 / JCM 13470 / NCIMB 13811 / L1-92)</name>
    <dbReference type="NCBI Taxonomy" id="411490"/>
    <lineage>
        <taxon>Bacteria</taxon>
        <taxon>Bacillati</taxon>
        <taxon>Bacillota</taxon>
        <taxon>Clostridia</taxon>
        <taxon>Lachnospirales</taxon>
        <taxon>Lachnospiraceae</taxon>
        <taxon>Anaerostipes</taxon>
    </lineage>
</organism>
<evidence type="ECO:0000313" key="2">
    <source>
        <dbReference type="Proteomes" id="UP000004935"/>
    </source>
</evidence>
<dbReference type="HOGENOM" id="CLU_3003894_0_0_9"/>
<sequence length="56" mass="6301">MLPSRQTSEKQLVYPDESISQQTTQDIYNEIKSTFGHSFIMFSTVLSASSLEKTGL</sequence>
<dbReference type="EMBL" id="ABAX03000012">
    <property type="protein sequence ID" value="EDR98175.1"/>
    <property type="molecule type" value="Genomic_DNA"/>
</dbReference>
<evidence type="ECO:0000313" key="1">
    <source>
        <dbReference type="EMBL" id="EDR98175.1"/>
    </source>
</evidence>
<protein>
    <submittedName>
        <fullName evidence="1">Uncharacterized protein</fullName>
    </submittedName>
</protein>
<dbReference type="AlphaFoldDB" id="B0ME05"/>
<gene>
    <name evidence="1" type="ORF">ANACAC_01798</name>
</gene>